<evidence type="ECO:0000256" key="3">
    <source>
        <dbReference type="ARBA" id="ARBA00022771"/>
    </source>
</evidence>
<reference evidence="8" key="1">
    <citation type="submission" date="2020-06" db="EMBL/GenBank/DDBJ databases">
        <title>Draft genome of Bugula neritina, a colonial animal packing powerful symbionts and potential medicines.</title>
        <authorList>
            <person name="Rayko M."/>
        </authorList>
    </citation>
    <scope>NUCLEOTIDE SEQUENCE [LARGE SCALE GENOMIC DNA]</scope>
    <source>
        <strain evidence="8">Kwan_BN1</strain>
    </source>
</reference>
<feature type="domain" description="C2H2-type" evidence="7">
    <location>
        <begin position="217"/>
        <end position="239"/>
    </location>
</feature>
<dbReference type="Gene3D" id="3.30.160.60">
    <property type="entry name" value="Classic Zinc Finger"/>
    <property type="match status" value="4"/>
</dbReference>
<dbReference type="InterPro" id="IPR013087">
    <property type="entry name" value="Znf_C2H2_type"/>
</dbReference>
<evidence type="ECO:0000256" key="1">
    <source>
        <dbReference type="ARBA" id="ARBA00022723"/>
    </source>
</evidence>
<feature type="compositionally biased region" description="Polar residues" evidence="6">
    <location>
        <begin position="89"/>
        <end position="100"/>
    </location>
</feature>
<keyword evidence="1" id="KW-0479">Metal-binding</keyword>
<evidence type="ECO:0000313" key="8">
    <source>
        <dbReference type="EMBL" id="KAF6035011.1"/>
    </source>
</evidence>
<dbReference type="GO" id="GO:0045944">
    <property type="term" value="P:positive regulation of transcription by RNA polymerase II"/>
    <property type="evidence" value="ECO:0007669"/>
    <property type="project" value="TreeGrafter"/>
</dbReference>
<evidence type="ECO:0000256" key="2">
    <source>
        <dbReference type="ARBA" id="ARBA00022737"/>
    </source>
</evidence>
<dbReference type="GO" id="GO:0008270">
    <property type="term" value="F:zinc ion binding"/>
    <property type="evidence" value="ECO:0007669"/>
    <property type="project" value="UniProtKB-KW"/>
</dbReference>
<dbReference type="Proteomes" id="UP000593567">
    <property type="component" value="Unassembled WGS sequence"/>
</dbReference>
<feature type="domain" description="C2H2-type" evidence="7">
    <location>
        <begin position="447"/>
        <end position="474"/>
    </location>
</feature>
<dbReference type="InterPro" id="IPR036236">
    <property type="entry name" value="Znf_C2H2_sf"/>
</dbReference>
<dbReference type="PROSITE" id="PS00028">
    <property type="entry name" value="ZINC_FINGER_C2H2_1"/>
    <property type="match status" value="1"/>
</dbReference>
<protein>
    <recommendedName>
        <fullName evidence="7">C2H2-type domain-containing protein</fullName>
    </recommendedName>
</protein>
<evidence type="ECO:0000256" key="5">
    <source>
        <dbReference type="PROSITE-ProRule" id="PRU00042"/>
    </source>
</evidence>
<evidence type="ECO:0000256" key="6">
    <source>
        <dbReference type="SAM" id="MobiDB-lite"/>
    </source>
</evidence>
<feature type="region of interest" description="Disordered" evidence="6">
    <location>
        <begin position="56"/>
        <end position="100"/>
    </location>
</feature>
<organism evidence="8 9">
    <name type="scientific">Bugula neritina</name>
    <name type="common">Brown bryozoan</name>
    <name type="synonym">Sertularia neritina</name>
    <dbReference type="NCBI Taxonomy" id="10212"/>
    <lineage>
        <taxon>Eukaryota</taxon>
        <taxon>Metazoa</taxon>
        <taxon>Spiralia</taxon>
        <taxon>Lophotrochozoa</taxon>
        <taxon>Bryozoa</taxon>
        <taxon>Gymnolaemata</taxon>
        <taxon>Cheilostomatida</taxon>
        <taxon>Flustrina</taxon>
        <taxon>Buguloidea</taxon>
        <taxon>Bugulidae</taxon>
        <taxon>Bugula</taxon>
    </lineage>
</organism>
<comment type="caution">
    <text evidence="8">The sequence shown here is derived from an EMBL/GenBank/DDBJ whole genome shotgun (WGS) entry which is preliminary data.</text>
</comment>
<sequence>MEQSPTQEYANPKKAIIRRYQQEITQSEPGIAESEVTAEKNQLLCNQTALSTNQETDLAKKFESEPSGVAESTLSKDAAGSHLEKLSDPPTSVENVEPISTNSNNKPLACKVVLSRCSPNKFQLTSPVTVASKLKLKLQNWKISALKKSVSVLTSPIQSKQVSTKTVGQQKTVQRASKNVRKRRTPFKCSFCIYSTMDLSLFAAHCHQMHSKDEKMYFCKSCDYVTYRESKLIAHTKIHQEIVIDLSENCKTSDQPLTNSTIKCKYEPVDEVIELPTTAPETPDSLKLKITDVKTLASAMEIGTPKSETIKSCNSKNTKFVERPYSCKICPYRAKKYYNLQVHIRSHTGTTKHYKCKHCPYAAARWKNYADHQQSTHSDLPLQCHTCDFSCFSPTSMKNHRISMHRKPSVIIQCDLCDMTYTRRDSFKAHYSTHSKVPSDMAEERPFKCPHCPFSAKRKAGLSKHLPVHAARKSIYMCKNCDFKSHMRSMLVRHTKQNYKCRNSPISPQK</sequence>
<feature type="domain" description="C2H2-type" evidence="7">
    <location>
        <begin position="412"/>
        <end position="439"/>
    </location>
</feature>
<dbReference type="InterPro" id="IPR050688">
    <property type="entry name" value="Zinc_finger/UBP_domain"/>
</dbReference>
<gene>
    <name evidence="8" type="ORF">EB796_006686</name>
</gene>
<name>A0A7J7KAZ7_BUGNE</name>
<feature type="domain" description="C2H2-type" evidence="7">
    <location>
        <begin position="325"/>
        <end position="352"/>
    </location>
</feature>
<dbReference type="AlphaFoldDB" id="A0A7J7KAZ7"/>
<proteinExistence type="predicted"/>
<dbReference type="GO" id="GO:0005634">
    <property type="term" value="C:nucleus"/>
    <property type="evidence" value="ECO:0007669"/>
    <property type="project" value="TreeGrafter"/>
</dbReference>
<dbReference type="PANTHER" id="PTHR24403:SF105">
    <property type="entry name" value="ZINC FINGER PROTEIN 2-LIKE ISOFORM X1"/>
    <property type="match status" value="1"/>
</dbReference>
<dbReference type="Pfam" id="PF00096">
    <property type="entry name" value="zf-C2H2"/>
    <property type="match status" value="2"/>
</dbReference>
<keyword evidence="2" id="KW-0677">Repeat</keyword>
<dbReference type="PANTHER" id="PTHR24403">
    <property type="entry name" value="ZINC FINGER PROTEIN"/>
    <property type="match status" value="1"/>
</dbReference>
<dbReference type="SUPFAM" id="SSF57667">
    <property type="entry name" value="beta-beta-alpha zinc fingers"/>
    <property type="match status" value="2"/>
</dbReference>
<keyword evidence="3 5" id="KW-0863">Zinc-finger</keyword>
<dbReference type="PROSITE" id="PS50157">
    <property type="entry name" value="ZINC_FINGER_C2H2_2"/>
    <property type="match status" value="4"/>
</dbReference>
<dbReference type="EMBL" id="VXIV02000952">
    <property type="protein sequence ID" value="KAF6035011.1"/>
    <property type="molecule type" value="Genomic_DNA"/>
</dbReference>
<dbReference type="OrthoDB" id="6077919at2759"/>
<keyword evidence="4" id="KW-0862">Zinc</keyword>
<evidence type="ECO:0000259" key="7">
    <source>
        <dbReference type="PROSITE" id="PS50157"/>
    </source>
</evidence>
<dbReference type="SMART" id="SM00355">
    <property type="entry name" value="ZnF_C2H2"/>
    <property type="match status" value="8"/>
</dbReference>
<accession>A0A7J7KAZ7</accession>
<evidence type="ECO:0000313" key="9">
    <source>
        <dbReference type="Proteomes" id="UP000593567"/>
    </source>
</evidence>
<keyword evidence="9" id="KW-1185">Reference proteome</keyword>
<evidence type="ECO:0000256" key="4">
    <source>
        <dbReference type="ARBA" id="ARBA00022833"/>
    </source>
</evidence>